<reference evidence="8 9" key="1">
    <citation type="journal article" date="2011" name="J. Bacteriol.">
        <title>Genome sequence of 'Pedosphaera parvula' Ellin514, an aerobic Verrucomicrobial isolate from pasture soil.</title>
        <authorList>
            <person name="Kant R."/>
            <person name="van Passel M.W."/>
            <person name="Sangwan P."/>
            <person name="Palva A."/>
            <person name="Lucas S."/>
            <person name="Copeland A."/>
            <person name="Lapidus A."/>
            <person name="Glavina Del Rio T."/>
            <person name="Dalin E."/>
            <person name="Tice H."/>
            <person name="Bruce D."/>
            <person name="Goodwin L."/>
            <person name="Pitluck S."/>
            <person name="Chertkov O."/>
            <person name="Larimer F.W."/>
            <person name="Land M.L."/>
            <person name="Hauser L."/>
            <person name="Brettin T.S."/>
            <person name="Detter J.C."/>
            <person name="Han S."/>
            <person name="de Vos W.M."/>
            <person name="Janssen P.H."/>
            <person name="Smidt H."/>
        </authorList>
    </citation>
    <scope>NUCLEOTIDE SEQUENCE [LARGE SCALE GENOMIC DNA]</scope>
    <source>
        <strain evidence="8 9">Ellin514</strain>
    </source>
</reference>
<evidence type="ECO:0000256" key="2">
    <source>
        <dbReference type="ARBA" id="ARBA00009755"/>
    </source>
</evidence>
<dbReference type="Pfam" id="PF13249">
    <property type="entry name" value="SQHop_cyclase_N"/>
    <property type="match status" value="1"/>
</dbReference>
<evidence type="ECO:0000256" key="4">
    <source>
        <dbReference type="ARBA" id="ARBA00023235"/>
    </source>
</evidence>
<dbReference type="Gene3D" id="1.50.10.20">
    <property type="match status" value="2"/>
</dbReference>
<accession>B9XSG0</accession>
<comment type="pathway">
    <text evidence="1">Secondary metabolite biosynthesis; hopanoid biosynthesis.</text>
</comment>
<dbReference type="NCBIfam" id="TIGR01507">
    <property type="entry name" value="hopene_cyclase"/>
    <property type="match status" value="1"/>
</dbReference>
<feature type="region of interest" description="Disordered" evidence="5">
    <location>
        <begin position="677"/>
        <end position="698"/>
    </location>
</feature>
<dbReference type="AlphaFoldDB" id="B9XSG0"/>
<evidence type="ECO:0000256" key="1">
    <source>
        <dbReference type="ARBA" id="ARBA00004999"/>
    </source>
</evidence>
<dbReference type="InterPro" id="IPR006400">
    <property type="entry name" value="Hopene-cyclase"/>
</dbReference>
<proteinExistence type="inferred from homology"/>
<evidence type="ECO:0000256" key="3">
    <source>
        <dbReference type="ARBA" id="ARBA00022737"/>
    </source>
</evidence>
<keyword evidence="9" id="KW-1185">Reference proteome</keyword>
<evidence type="ECO:0000259" key="6">
    <source>
        <dbReference type="Pfam" id="PF13243"/>
    </source>
</evidence>
<dbReference type="GO" id="GO:0016866">
    <property type="term" value="F:intramolecular transferase activity"/>
    <property type="evidence" value="ECO:0007669"/>
    <property type="project" value="InterPro"/>
</dbReference>
<dbReference type="Proteomes" id="UP000003688">
    <property type="component" value="Unassembled WGS sequence"/>
</dbReference>
<evidence type="ECO:0000259" key="7">
    <source>
        <dbReference type="Pfam" id="PF13249"/>
    </source>
</evidence>
<keyword evidence="3" id="KW-0677">Repeat</keyword>
<evidence type="ECO:0000256" key="5">
    <source>
        <dbReference type="SAM" id="MobiDB-lite"/>
    </source>
</evidence>
<dbReference type="Pfam" id="PF13243">
    <property type="entry name" value="SQHop_cyclase_C"/>
    <property type="match status" value="1"/>
</dbReference>
<protein>
    <submittedName>
        <fullName evidence="8">Squalene-hopene cyclase</fullName>
    </submittedName>
</protein>
<dbReference type="NCBIfam" id="TIGR01787">
    <property type="entry name" value="squalene_cyclas"/>
    <property type="match status" value="1"/>
</dbReference>
<dbReference type="InterPro" id="IPR032697">
    <property type="entry name" value="SQ_cyclase_N"/>
</dbReference>
<dbReference type="InterPro" id="IPR018333">
    <property type="entry name" value="Squalene_cyclase"/>
</dbReference>
<feature type="domain" description="Squalene cyclase N-terminal" evidence="7">
    <location>
        <begin position="47"/>
        <end position="338"/>
    </location>
</feature>
<comment type="caution">
    <text evidence="8">The sequence shown here is derived from an EMBL/GenBank/DDBJ whole genome shotgun (WGS) entry which is preliminary data.</text>
</comment>
<dbReference type="STRING" id="320771.Cflav_PD0307"/>
<dbReference type="GO" id="GO:0016104">
    <property type="term" value="P:triterpenoid biosynthetic process"/>
    <property type="evidence" value="ECO:0007669"/>
    <property type="project" value="InterPro"/>
</dbReference>
<name>B9XSG0_PEDPL</name>
<dbReference type="EMBL" id="ABOX02000079">
    <property type="protein sequence ID" value="EEF57225.1"/>
    <property type="molecule type" value="Genomic_DNA"/>
</dbReference>
<dbReference type="InterPro" id="IPR008930">
    <property type="entry name" value="Terpenoid_cyclase/PrenylTrfase"/>
</dbReference>
<dbReference type="UniPathway" id="UPA00337"/>
<feature type="domain" description="Squalene cyclase C-terminal" evidence="6">
    <location>
        <begin position="349"/>
        <end position="667"/>
    </location>
</feature>
<dbReference type="SFLD" id="SFLDG01016">
    <property type="entry name" value="Prenyltransferase_Like_2"/>
    <property type="match status" value="1"/>
</dbReference>
<comment type="similarity">
    <text evidence="2">Belongs to the terpene cyclase/mutase family.</text>
</comment>
<dbReference type="PANTHER" id="PTHR11764">
    <property type="entry name" value="TERPENE CYCLASE/MUTASE FAMILY MEMBER"/>
    <property type="match status" value="1"/>
</dbReference>
<sequence>MIKNFTALWPIRRVKGVSVTSQDGHSANGASKPDFEVRPHVDLETAIHRSQSFLLKEQKPEGYWVGELIVDSTLVSDTIAYHHWNGKVDMEWQRKAVNHIFSMQLPDGGWNIYYGGPAEINATVKAYLALKLAGVPVMDPRMLRARSVALSMGGVPRMNTFSKLYLALLGLFPWNYVPTIPCEVILIGKWFHVNFYEMSSWSRSMLVPLAIINHFKPTRKLQNQVKLDELYPEGYHERDLALPPDPEFLTFRNFFLWLDKLHKFAELWVQAGIHPFRRRALKKCEHWMLERFEGSNGLAAIFPAMLNSLIALKALGYPGDHPEVKRAEKELKNLEHETADTVRIEPCFSPVWDTAIVAICLHESGIPSDHPALKKSAEWLIDKEIRFRGDWYFKNPVDVEPSGWVFEFENKWNPDVDDTAMVLLALRKIPTSDVKRRDECFQRGLKWMMAFQCKDGGWAAFDKDCTKGILEKVPFADHNAMLDPECADITARILELLGYEGVGVDHPQIKKALQFIQEEQEDDGSWYGRWGVNYIYGTWQVLRGLRALNINMNQPWLLKARDWLESVQHEDGGWGERCNTYDDPVFKGQGPSTASQTAWAVMGLCTFDDPQRPSLMRGIDYLIKTQNSDGSWTEHEITGTGFPRVFYLKYDMYRNSWPLLALATYRNLYASSEKTANGHTNGHSVQLPEALKTPPAFK</sequence>
<gene>
    <name evidence="8" type="ORF">Cflav_PD0307</name>
</gene>
<dbReference type="SUPFAM" id="SSF48239">
    <property type="entry name" value="Terpenoid cyclases/Protein prenyltransferases"/>
    <property type="match status" value="2"/>
</dbReference>
<keyword evidence="4" id="KW-0413">Isomerase</keyword>
<evidence type="ECO:0000313" key="8">
    <source>
        <dbReference type="EMBL" id="EEF57225.1"/>
    </source>
</evidence>
<organism evidence="8 9">
    <name type="scientific">Pedosphaera parvula (strain Ellin514)</name>
    <dbReference type="NCBI Taxonomy" id="320771"/>
    <lineage>
        <taxon>Bacteria</taxon>
        <taxon>Pseudomonadati</taxon>
        <taxon>Verrucomicrobiota</taxon>
        <taxon>Pedosphaerae</taxon>
        <taxon>Pedosphaerales</taxon>
        <taxon>Pedosphaeraceae</taxon>
        <taxon>Pedosphaera</taxon>
    </lineage>
</organism>
<dbReference type="PROSITE" id="PS01074">
    <property type="entry name" value="TERPENE_SYNTHASES"/>
    <property type="match status" value="1"/>
</dbReference>
<evidence type="ECO:0000313" key="9">
    <source>
        <dbReference type="Proteomes" id="UP000003688"/>
    </source>
</evidence>
<dbReference type="GO" id="GO:0005811">
    <property type="term" value="C:lipid droplet"/>
    <property type="evidence" value="ECO:0007669"/>
    <property type="project" value="InterPro"/>
</dbReference>
<dbReference type="InterPro" id="IPR002365">
    <property type="entry name" value="Terpene_synthase_CS"/>
</dbReference>
<dbReference type="PANTHER" id="PTHR11764:SF20">
    <property type="entry name" value="LANOSTEROL SYNTHASE"/>
    <property type="match status" value="1"/>
</dbReference>
<dbReference type="InterPro" id="IPR032696">
    <property type="entry name" value="SQ_cyclase_C"/>
</dbReference>